<sequence length="94" mass="10320">AAGKRRHQLAEERLYALMAKRQDVASHRLAMLTARLDGVSPLAILGRGYSITRTPRGEVISRADQVNRGDPLITTLAQGSVQVRVEEIIKDSAQ</sequence>
<dbReference type="AlphaFoldDB" id="A0A2H9U0C4"/>
<feature type="non-terminal residue" evidence="2">
    <location>
        <position position="1"/>
    </location>
</feature>
<proteinExistence type="predicted"/>
<evidence type="ECO:0000259" key="1">
    <source>
        <dbReference type="Pfam" id="PF02601"/>
    </source>
</evidence>
<organism evidence="2 3">
    <name type="scientific">Aeromonas cavernicola</name>
    <dbReference type="NCBI Taxonomy" id="1006623"/>
    <lineage>
        <taxon>Bacteria</taxon>
        <taxon>Pseudomonadati</taxon>
        <taxon>Pseudomonadota</taxon>
        <taxon>Gammaproteobacteria</taxon>
        <taxon>Aeromonadales</taxon>
        <taxon>Aeromonadaceae</taxon>
        <taxon>Aeromonas</taxon>
    </lineage>
</organism>
<keyword evidence="3" id="KW-1185">Reference proteome</keyword>
<dbReference type="Proteomes" id="UP000235861">
    <property type="component" value="Unassembled WGS sequence"/>
</dbReference>
<dbReference type="EC" id="3.1.11.6" evidence="2"/>
<dbReference type="InterPro" id="IPR020579">
    <property type="entry name" value="Exonuc_VII_lsu_C"/>
</dbReference>
<keyword evidence="2" id="KW-0378">Hydrolase</keyword>
<dbReference type="InterPro" id="IPR003753">
    <property type="entry name" value="Exonuc_VII_L"/>
</dbReference>
<dbReference type="EMBL" id="PGGC01000213">
    <property type="protein sequence ID" value="PJG57470.1"/>
    <property type="molecule type" value="Genomic_DNA"/>
</dbReference>
<dbReference type="GO" id="GO:0006308">
    <property type="term" value="P:DNA catabolic process"/>
    <property type="evidence" value="ECO:0007669"/>
    <property type="project" value="InterPro"/>
</dbReference>
<reference evidence="2 3" key="1">
    <citation type="submission" date="2017-11" db="EMBL/GenBank/DDBJ databases">
        <title>Draft genome sequence of environmental isolate Aeromonas cavernicola sp. nov. MDC 2508.</title>
        <authorList>
            <person name="Colston S.M."/>
            <person name="Navarro A."/>
            <person name="Martinez-Murcia A.J."/>
            <person name="Graf J."/>
        </authorList>
    </citation>
    <scope>NUCLEOTIDE SEQUENCE [LARGE SCALE GENOMIC DNA]</scope>
    <source>
        <strain evidence="2 3">MDC 2508</strain>
    </source>
</reference>
<dbReference type="PANTHER" id="PTHR30008">
    <property type="entry name" value="EXODEOXYRIBONUCLEASE 7 LARGE SUBUNIT"/>
    <property type="match status" value="1"/>
</dbReference>
<evidence type="ECO:0000313" key="3">
    <source>
        <dbReference type="Proteomes" id="UP000235861"/>
    </source>
</evidence>
<protein>
    <submittedName>
        <fullName evidence="2">Exodeoxyribonuclease VII large subunit</fullName>
        <ecNumber evidence="2">3.1.11.6</ecNumber>
    </submittedName>
</protein>
<dbReference type="Pfam" id="PF02601">
    <property type="entry name" value="Exonuc_VII_L"/>
    <property type="match status" value="1"/>
</dbReference>
<dbReference type="GO" id="GO:0009318">
    <property type="term" value="C:exodeoxyribonuclease VII complex"/>
    <property type="evidence" value="ECO:0007669"/>
    <property type="project" value="InterPro"/>
</dbReference>
<name>A0A2H9U0C4_9GAMM</name>
<dbReference type="RefSeq" id="WP_272896779.1">
    <property type="nucleotide sequence ID" value="NZ_PGGC01000213.1"/>
</dbReference>
<dbReference type="GO" id="GO:0008855">
    <property type="term" value="F:exodeoxyribonuclease VII activity"/>
    <property type="evidence" value="ECO:0007669"/>
    <property type="project" value="UniProtKB-EC"/>
</dbReference>
<dbReference type="PANTHER" id="PTHR30008:SF0">
    <property type="entry name" value="EXODEOXYRIBONUCLEASE 7 LARGE SUBUNIT"/>
    <property type="match status" value="1"/>
</dbReference>
<evidence type="ECO:0000313" key="2">
    <source>
        <dbReference type="EMBL" id="PJG57470.1"/>
    </source>
</evidence>
<gene>
    <name evidence="2" type="primary">xseA</name>
    <name evidence="2" type="ORF">CUC53_17850</name>
</gene>
<accession>A0A2H9U0C4</accession>
<feature type="domain" description="Exonuclease VII large subunit C-terminal" evidence="1">
    <location>
        <begin position="5"/>
        <end position="83"/>
    </location>
</feature>
<comment type="caution">
    <text evidence="2">The sequence shown here is derived from an EMBL/GenBank/DDBJ whole genome shotgun (WGS) entry which is preliminary data.</text>
</comment>